<gene>
    <name evidence="1" type="primary">JMT</name>
    <name evidence="1" type="ORF">QJS10_CPA05g01714</name>
</gene>
<dbReference type="PANTHER" id="PTHR31009">
    <property type="entry name" value="S-ADENOSYL-L-METHIONINE:CARBOXYL METHYLTRANSFERASE FAMILY PROTEIN"/>
    <property type="match status" value="1"/>
</dbReference>
<organism evidence="1 2">
    <name type="scientific">Acorus calamus</name>
    <name type="common">Sweet flag</name>
    <dbReference type="NCBI Taxonomy" id="4465"/>
    <lineage>
        <taxon>Eukaryota</taxon>
        <taxon>Viridiplantae</taxon>
        <taxon>Streptophyta</taxon>
        <taxon>Embryophyta</taxon>
        <taxon>Tracheophyta</taxon>
        <taxon>Spermatophyta</taxon>
        <taxon>Magnoliopsida</taxon>
        <taxon>Liliopsida</taxon>
        <taxon>Acoraceae</taxon>
        <taxon>Acorus</taxon>
    </lineage>
</organism>
<dbReference type="InterPro" id="IPR029063">
    <property type="entry name" value="SAM-dependent_MTases_sf"/>
</dbReference>
<dbReference type="AlphaFoldDB" id="A0AAV9ERH5"/>
<dbReference type="SUPFAM" id="SSF53335">
    <property type="entry name" value="S-adenosyl-L-methionine-dependent methyltransferases"/>
    <property type="match status" value="1"/>
</dbReference>
<reference evidence="1" key="2">
    <citation type="submission" date="2023-06" db="EMBL/GenBank/DDBJ databases">
        <authorList>
            <person name="Ma L."/>
            <person name="Liu K.-W."/>
            <person name="Li Z."/>
            <person name="Hsiao Y.-Y."/>
            <person name="Qi Y."/>
            <person name="Fu T."/>
            <person name="Tang G."/>
            <person name="Zhang D."/>
            <person name="Sun W.-H."/>
            <person name="Liu D.-K."/>
            <person name="Li Y."/>
            <person name="Chen G.-Z."/>
            <person name="Liu X.-D."/>
            <person name="Liao X.-Y."/>
            <person name="Jiang Y.-T."/>
            <person name="Yu X."/>
            <person name="Hao Y."/>
            <person name="Huang J."/>
            <person name="Zhao X.-W."/>
            <person name="Ke S."/>
            <person name="Chen Y.-Y."/>
            <person name="Wu W.-L."/>
            <person name="Hsu J.-L."/>
            <person name="Lin Y.-F."/>
            <person name="Huang M.-D."/>
            <person name="Li C.-Y."/>
            <person name="Huang L."/>
            <person name="Wang Z.-W."/>
            <person name="Zhao X."/>
            <person name="Zhong W.-Y."/>
            <person name="Peng D.-H."/>
            <person name="Ahmad S."/>
            <person name="Lan S."/>
            <person name="Zhang J.-S."/>
            <person name="Tsai W.-C."/>
            <person name="Van De Peer Y."/>
            <person name="Liu Z.-J."/>
        </authorList>
    </citation>
    <scope>NUCLEOTIDE SEQUENCE</scope>
    <source>
        <strain evidence="1">CP</strain>
        <tissue evidence="1">Leaves</tissue>
    </source>
</reference>
<dbReference type="EMBL" id="JAUJYO010000005">
    <property type="protein sequence ID" value="KAK1316210.1"/>
    <property type="molecule type" value="Genomic_DNA"/>
</dbReference>
<proteinExistence type="predicted"/>
<keyword evidence="2" id="KW-1185">Reference proteome</keyword>
<evidence type="ECO:0000313" key="2">
    <source>
        <dbReference type="Proteomes" id="UP001180020"/>
    </source>
</evidence>
<accession>A0AAV9ERH5</accession>
<sequence length="326" mass="37180">MEVQAIRMKEGDDKNIILASREIVKEAILDLYCSNFPERLNIADMGCSTGPNAMLAISEVMNVIDQKRRELGIGPVQFQCFLNDLPWNDFNTIFTALPEFHEKRLNKDPKGSSCFVEGMPGSFYGRLFPDKSIDFVVSSSSLHWLSQIKCDFIPDIHVLKSRSKEIVTGGRMVLTIIGRKVDDPTEEDNCFQWDCMANALMDLVSERFLEEEMIDSYNILFYPSSLTEVMNVIRGDGTFTVDRLEIIEVEGPPTVGTDGVRKGDQWAMNLRAVLEPIFIDHFGRETMDALFSRAAYHFNEFFSIRNPKFTCFVVSLVRNDRKSSDF</sequence>
<name>A0AAV9ERH5_ACOCL</name>
<dbReference type="InterPro" id="IPR005299">
    <property type="entry name" value="MeTrfase_7"/>
</dbReference>
<dbReference type="GO" id="GO:0008168">
    <property type="term" value="F:methyltransferase activity"/>
    <property type="evidence" value="ECO:0007669"/>
    <property type="project" value="InterPro"/>
</dbReference>
<dbReference type="Proteomes" id="UP001180020">
    <property type="component" value="Unassembled WGS sequence"/>
</dbReference>
<evidence type="ECO:0000313" key="1">
    <source>
        <dbReference type="EMBL" id="KAK1316210.1"/>
    </source>
</evidence>
<dbReference type="Pfam" id="PF03492">
    <property type="entry name" value="Methyltransf_7"/>
    <property type="match status" value="2"/>
</dbReference>
<reference evidence="1" key="1">
    <citation type="journal article" date="2023" name="Nat. Commun.">
        <title>Diploid and tetraploid genomes of Acorus and the evolution of monocots.</title>
        <authorList>
            <person name="Ma L."/>
            <person name="Liu K.W."/>
            <person name="Li Z."/>
            <person name="Hsiao Y.Y."/>
            <person name="Qi Y."/>
            <person name="Fu T."/>
            <person name="Tang G.D."/>
            <person name="Zhang D."/>
            <person name="Sun W.H."/>
            <person name="Liu D.K."/>
            <person name="Li Y."/>
            <person name="Chen G.Z."/>
            <person name="Liu X.D."/>
            <person name="Liao X.Y."/>
            <person name="Jiang Y.T."/>
            <person name="Yu X."/>
            <person name="Hao Y."/>
            <person name="Huang J."/>
            <person name="Zhao X.W."/>
            <person name="Ke S."/>
            <person name="Chen Y.Y."/>
            <person name="Wu W.L."/>
            <person name="Hsu J.L."/>
            <person name="Lin Y.F."/>
            <person name="Huang M.D."/>
            <person name="Li C.Y."/>
            <person name="Huang L."/>
            <person name="Wang Z.W."/>
            <person name="Zhao X."/>
            <person name="Zhong W.Y."/>
            <person name="Peng D.H."/>
            <person name="Ahmad S."/>
            <person name="Lan S."/>
            <person name="Zhang J.S."/>
            <person name="Tsai W.C."/>
            <person name="Van de Peer Y."/>
            <person name="Liu Z.J."/>
        </authorList>
    </citation>
    <scope>NUCLEOTIDE SEQUENCE</scope>
    <source>
        <strain evidence="1">CP</strain>
    </source>
</reference>
<protein>
    <submittedName>
        <fullName evidence="1">Jasmonate O-methyltransferase</fullName>
    </submittedName>
</protein>
<dbReference type="Gene3D" id="3.40.50.150">
    <property type="entry name" value="Vaccinia Virus protein VP39"/>
    <property type="match status" value="1"/>
</dbReference>
<comment type="caution">
    <text evidence="1">The sequence shown here is derived from an EMBL/GenBank/DDBJ whole genome shotgun (WGS) entry which is preliminary data.</text>
</comment>